<evidence type="ECO:0000256" key="2">
    <source>
        <dbReference type="ARBA" id="ARBA00022801"/>
    </source>
</evidence>
<dbReference type="GeneID" id="42777333"/>
<feature type="domain" description="CheC-like protein" evidence="3">
    <location>
        <begin position="9"/>
        <end position="45"/>
    </location>
</feature>
<dbReference type="EMBL" id="MAPZ01000009">
    <property type="protein sequence ID" value="OBY12183.1"/>
    <property type="molecule type" value="Genomic_DNA"/>
</dbReference>
<keyword evidence="1" id="KW-0145">Chemotaxis</keyword>
<comment type="caution">
    <text evidence="4">The sequence shown here is derived from an EMBL/GenBank/DDBJ whole genome shotgun (WGS) entry which is preliminary data.</text>
</comment>
<evidence type="ECO:0000313" key="4">
    <source>
        <dbReference type="EMBL" id="OBY12183.1"/>
    </source>
</evidence>
<organism evidence="4 5">
    <name type="scientific">Clostridium paraputrificum</name>
    <dbReference type="NCBI Taxonomy" id="29363"/>
    <lineage>
        <taxon>Bacteria</taxon>
        <taxon>Bacillati</taxon>
        <taxon>Bacillota</taxon>
        <taxon>Clostridia</taxon>
        <taxon>Eubacteriales</taxon>
        <taxon>Clostridiaceae</taxon>
        <taxon>Clostridium</taxon>
    </lineage>
</organism>
<name>A0A174S136_9CLOT</name>
<keyword evidence="5" id="KW-1185">Reference proteome</keyword>
<evidence type="ECO:0000256" key="1">
    <source>
        <dbReference type="ARBA" id="ARBA00022500"/>
    </source>
</evidence>
<dbReference type="PANTHER" id="PTHR43693:SF1">
    <property type="entry name" value="PROTEIN PHOSPHATASE CHEZ"/>
    <property type="match status" value="1"/>
</dbReference>
<keyword evidence="2" id="KW-0378">Hydrolase</keyword>
<evidence type="ECO:0000313" key="5">
    <source>
        <dbReference type="Proteomes" id="UP000092714"/>
    </source>
</evidence>
<proteinExistence type="predicted"/>
<sequence>MDLDNLSNIQLDALKEVSNIGAGNAATALSMMLGKKIDMTVPSVNMIKLSEMYNDEAESLVCGIVVRVLGDIQGNILIIFKDSVAHDIVEMLTGVRENELSDLGDSALCEIGNILSGSYMNAITQFTGLCVIPSVPAVAHDMLGAILATTFVESGQYDENILDIETVFSDELNSNIGAHFYYIPVPGSFEKILKSIGVY</sequence>
<dbReference type="AlphaFoldDB" id="A0A174S136"/>
<accession>A0A174S136</accession>
<dbReference type="InterPro" id="IPR028976">
    <property type="entry name" value="CheC-like_sf"/>
</dbReference>
<dbReference type="InterPro" id="IPR050992">
    <property type="entry name" value="CheZ_family_phosphatases"/>
</dbReference>
<feature type="domain" description="CheC-like protein" evidence="3">
    <location>
        <begin position="104"/>
        <end position="138"/>
    </location>
</feature>
<protein>
    <submittedName>
        <fullName evidence="4">CheY-P-specific phosphatase CheC</fullName>
    </submittedName>
</protein>
<reference evidence="4 5" key="1">
    <citation type="submission" date="2016-06" db="EMBL/GenBank/DDBJ databases">
        <authorList>
            <person name="Kjaerup R.B."/>
            <person name="Dalgaard T.S."/>
            <person name="Juul-Madsen H.R."/>
        </authorList>
    </citation>
    <scope>NUCLEOTIDE SEQUENCE [LARGE SCALE GENOMIC DNA]</scope>
    <source>
        <strain evidence="4 5">373-A1</strain>
    </source>
</reference>
<evidence type="ECO:0000259" key="3">
    <source>
        <dbReference type="Pfam" id="PF04509"/>
    </source>
</evidence>
<dbReference type="Proteomes" id="UP000092714">
    <property type="component" value="Unassembled WGS sequence"/>
</dbReference>
<dbReference type="InterPro" id="IPR007597">
    <property type="entry name" value="CheC"/>
</dbReference>
<dbReference type="GO" id="GO:0016787">
    <property type="term" value="F:hydrolase activity"/>
    <property type="evidence" value="ECO:0007669"/>
    <property type="project" value="UniProtKB-KW"/>
</dbReference>
<dbReference type="OrthoDB" id="9812187at2"/>
<dbReference type="GO" id="GO:0006935">
    <property type="term" value="P:chemotaxis"/>
    <property type="evidence" value="ECO:0007669"/>
    <property type="project" value="UniProtKB-KW"/>
</dbReference>
<dbReference type="eggNOG" id="COG1776">
    <property type="taxonomic scope" value="Bacteria"/>
</dbReference>
<dbReference type="SUPFAM" id="SSF103039">
    <property type="entry name" value="CheC-like"/>
    <property type="match status" value="1"/>
</dbReference>
<dbReference type="CDD" id="cd17909">
    <property type="entry name" value="CheC_ClassI"/>
    <property type="match status" value="1"/>
</dbReference>
<dbReference type="RefSeq" id="WP_027099486.1">
    <property type="nucleotide sequence ID" value="NZ_CABHIH010000001.1"/>
</dbReference>
<dbReference type="Pfam" id="PF04509">
    <property type="entry name" value="CheC"/>
    <property type="match status" value="2"/>
</dbReference>
<dbReference type="PANTHER" id="PTHR43693">
    <property type="entry name" value="PROTEIN PHOSPHATASE CHEZ"/>
    <property type="match status" value="1"/>
</dbReference>
<dbReference type="Gene3D" id="3.40.1550.10">
    <property type="entry name" value="CheC-like"/>
    <property type="match status" value="1"/>
</dbReference>
<gene>
    <name evidence="4" type="ORF">CP373A1_00910</name>
</gene>